<comment type="caution">
    <text evidence="1">The sequence shown here is derived from an EMBL/GenBank/DDBJ whole genome shotgun (WGS) entry which is preliminary data.</text>
</comment>
<evidence type="ECO:0000313" key="2">
    <source>
        <dbReference type="Proteomes" id="UP000623467"/>
    </source>
</evidence>
<gene>
    <name evidence="1" type="ORF">MSAN_02461500</name>
</gene>
<dbReference type="Proteomes" id="UP000623467">
    <property type="component" value="Unassembled WGS sequence"/>
</dbReference>
<protein>
    <submittedName>
        <fullName evidence="1">F-box domain-containing protein</fullName>
    </submittedName>
</protein>
<proteinExistence type="predicted"/>
<organism evidence="1 2">
    <name type="scientific">Mycena sanguinolenta</name>
    <dbReference type="NCBI Taxonomy" id="230812"/>
    <lineage>
        <taxon>Eukaryota</taxon>
        <taxon>Fungi</taxon>
        <taxon>Dikarya</taxon>
        <taxon>Basidiomycota</taxon>
        <taxon>Agaricomycotina</taxon>
        <taxon>Agaricomycetes</taxon>
        <taxon>Agaricomycetidae</taxon>
        <taxon>Agaricales</taxon>
        <taxon>Marasmiineae</taxon>
        <taxon>Mycenaceae</taxon>
        <taxon>Mycena</taxon>
    </lineage>
</organism>
<dbReference type="EMBL" id="JACAZH010000069">
    <property type="protein sequence ID" value="KAF7330117.1"/>
    <property type="molecule type" value="Genomic_DNA"/>
</dbReference>
<evidence type="ECO:0000313" key="1">
    <source>
        <dbReference type="EMBL" id="KAF7330117.1"/>
    </source>
</evidence>
<accession>A0A8H7CBG1</accession>
<name>A0A8H7CBG1_9AGAR</name>
<keyword evidence="2" id="KW-1185">Reference proteome</keyword>
<sequence length="501" mass="57443">MARIDLRMNELRIRLLEGKSGSETAMQTLRRQNASLHATDQLCRSILSPLRRLPAEILSFIFLLSTPTISEVRYVPWYEYLLWSPWTLGRVCRRWRSVALTSPALWSFIIIRNTGDEGSEFHSLPMLEAQLTRSGTSPLDIVFDYESFRDDSESGEEVAQDVLEAFARHSSRWKSLYITATQFTRLSSVRGRLPLLEKLAVWGRDEEAIYGSGASTPPVIAYFSIAPRLRSVEVDEGFPFFDLPWDQLTRYEALGPWGAHISALRYLKNAELCSLTIAHEADLEDPYTWRDRTVQLLKLRQLKVTTECFFHGIEDYWVWPKWLRVPNLTELAIPDGLLHALPQFQQASMFSLTKLHIIVGCPEVEALRRVLLCNPDISELMLPLGGHIRSRDFTHSKVPALLDLLTIRPHDPRPDLLPKLETLVLHLHENDKDADALGKMIASRWRTTRLHSVHAVDIGPELTPKLNRMKSEGMSVFIRSTQWRTLDHNYGDDASPFQLGR</sequence>
<dbReference type="AlphaFoldDB" id="A0A8H7CBG1"/>
<reference evidence="1" key="1">
    <citation type="submission" date="2020-05" db="EMBL/GenBank/DDBJ databases">
        <title>Mycena genomes resolve the evolution of fungal bioluminescence.</title>
        <authorList>
            <person name="Tsai I.J."/>
        </authorList>
    </citation>
    <scope>NUCLEOTIDE SEQUENCE</scope>
    <source>
        <strain evidence="1">160909Yilan</strain>
    </source>
</reference>
<dbReference type="OrthoDB" id="3022108at2759"/>